<dbReference type="Gene3D" id="1.25.70.10">
    <property type="entry name" value="Transcription termination factor 3, mitochondrial"/>
    <property type="match status" value="2"/>
</dbReference>
<dbReference type="Pfam" id="PF02536">
    <property type="entry name" value="mTERF"/>
    <property type="match status" value="1"/>
</dbReference>
<feature type="chain" id="PRO_5040201689" evidence="4">
    <location>
        <begin position="19"/>
        <end position="747"/>
    </location>
</feature>
<sequence length="747" mass="83060">MRLTRAFALLSAVSVASSLSAGNQNPRQPPRSERRRGSPFAASDPNAISSASRRASRATTDVFADVSPANDRRKQKARKRVAPRPPLVDSALLRFLSKQKLIREKGNEVQPQSPAVPPLSSPQESRNTSQQKVRADEPETIPQNPLRAEEKLVADPTYSQIETELAAKLVEAQEQAQMDALTKADDTLDQWMGQFNKNRIAKVLMATGQGVDEQLAMEAGDCVQRHVLARTARRRVREFLKERDTMWVNGLDKDGGDTRNKSVSKATTNGSRTTTRQQPDYGFTDVVDLLLENGLNAKDIATILTHTPSVALMRPKRGEEELGGETLEETVQRALSGLLCTTLKLRRYDARKVLRNSPGLLTKRGSTSAQQVVAAMAKVGVSTSSIARDKNALPGLLSRPPAALFRLMAFLSSDAIRMPISQIGPLIRRKVALELLDAVVHVPRFDVENNATAAAFSPGQARAASDSKILPAFIGRSMEERKKLIDNTYDKMSTTAWTLRNEIGTSDLGKVIAAYPGVLLLDASEQILPVASYLMKELGIWEDDLARVLQLYPTLLGMPISEMKEVVSFILVQGVEEENLPTIFRSFPALLTLNIERDMTPVASFLGSIGIKNVGRFISRLPPILGYSVERDLIPKWEIVRDIYTYPSFELSKFPAFFSYPLDRIKARFEYLRDVKRLPISLIAPDLVLRYGDKDFAVKVAGDGDEGQAYADFVEQKRQENQGPRRGKRRRRNLPRKTTTSKRKMTQ</sequence>
<feature type="signal peptide" evidence="4">
    <location>
        <begin position="1"/>
        <end position="18"/>
    </location>
</feature>
<proteinExistence type="inferred from homology"/>
<evidence type="ECO:0000313" key="6">
    <source>
        <dbReference type="Proteomes" id="UP001153069"/>
    </source>
</evidence>
<evidence type="ECO:0000256" key="1">
    <source>
        <dbReference type="ARBA" id="ARBA00007692"/>
    </source>
</evidence>
<organism evidence="5 6">
    <name type="scientific">Seminavis robusta</name>
    <dbReference type="NCBI Taxonomy" id="568900"/>
    <lineage>
        <taxon>Eukaryota</taxon>
        <taxon>Sar</taxon>
        <taxon>Stramenopiles</taxon>
        <taxon>Ochrophyta</taxon>
        <taxon>Bacillariophyta</taxon>
        <taxon>Bacillariophyceae</taxon>
        <taxon>Bacillariophycidae</taxon>
        <taxon>Naviculales</taxon>
        <taxon>Naviculaceae</taxon>
        <taxon>Seminavis</taxon>
    </lineage>
</organism>
<feature type="compositionally biased region" description="Basic residues" evidence="3">
    <location>
        <begin position="725"/>
        <end position="747"/>
    </location>
</feature>
<dbReference type="SMART" id="SM00733">
    <property type="entry name" value="Mterf"/>
    <property type="match status" value="5"/>
</dbReference>
<feature type="compositionally biased region" description="Basic and acidic residues" evidence="3">
    <location>
        <begin position="251"/>
        <end position="260"/>
    </location>
</feature>
<feature type="region of interest" description="Disordered" evidence="3">
    <location>
        <begin position="105"/>
        <end position="145"/>
    </location>
</feature>
<keyword evidence="2" id="KW-0809">Transit peptide</keyword>
<dbReference type="PANTHER" id="PTHR13068:SF151">
    <property type="entry name" value="TRANSCRIPTION TERMINATION FACTOR MTERF9, CHLOROPLASTIC"/>
    <property type="match status" value="1"/>
</dbReference>
<gene>
    <name evidence="5" type="ORF">SEMRO_26_G017700.1</name>
</gene>
<feature type="compositionally biased region" description="Polar residues" evidence="3">
    <location>
        <begin position="261"/>
        <end position="278"/>
    </location>
</feature>
<dbReference type="AlphaFoldDB" id="A0A9N8D7L5"/>
<dbReference type="InterPro" id="IPR003690">
    <property type="entry name" value="MTERF"/>
</dbReference>
<dbReference type="InterPro" id="IPR038538">
    <property type="entry name" value="MTERF_sf"/>
</dbReference>
<dbReference type="EMBL" id="CAICTM010000026">
    <property type="protein sequence ID" value="CAB9497827.1"/>
    <property type="molecule type" value="Genomic_DNA"/>
</dbReference>
<keyword evidence="6" id="KW-1185">Reference proteome</keyword>
<feature type="compositionally biased region" description="Basic residues" evidence="3">
    <location>
        <begin position="73"/>
        <end position="82"/>
    </location>
</feature>
<dbReference type="PANTHER" id="PTHR13068">
    <property type="entry name" value="CGI-12 PROTEIN-RELATED"/>
    <property type="match status" value="1"/>
</dbReference>
<name>A0A9N8D7L5_9STRA</name>
<accession>A0A9N8D7L5</accession>
<protein>
    <submittedName>
        <fullName evidence="5">Mitochondrial transcription termination</fullName>
    </submittedName>
</protein>
<feature type="region of interest" description="Disordered" evidence="3">
    <location>
        <begin position="714"/>
        <end position="747"/>
    </location>
</feature>
<dbReference type="GO" id="GO:0003676">
    <property type="term" value="F:nucleic acid binding"/>
    <property type="evidence" value="ECO:0007669"/>
    <property type="project" value="InterPro"/>
</dbReference>
<dbReference type="Proteomes" id="UP001153069">
    <property type="component" value="Unassembled WGS sequence"/>
</dbReference>
<comment type="caution">
    <text evidence="5">The sequence shown here is derived from an EMBL/GenBank/DDBJ whole genome shotgun (WGS) entry which is preliminary data.</text>
</comment>
<evidence type="ECO:0000256" key="2">
    <source>
        <dbReference type="ARBA" id="ARBA00022946"/>
    </source>
</evidence>
<feature type="region of interest" description="Disordered" evidence="3">
    <location>
        <begin position="18"/>
        <end position="85"/>
    </location>
</feature>
<reference evidence="5" key="1">
    <citation type="submission" date="2020-06" db="EMBL/GenBank/DDBJ databases">
        <authorList>
            <consortium name="Plant Systems Biology data submission"/>
        </authorList>
    </citation>
    <scope>NUCLEOTIDE SEQUENCE</scope>
    <source>
        <strain evidence="5">D6</strain>
    </source>
</reference>
<evidence type="ECO:0000256" key="3">
    <source>
        <dbReference type="SAM" id="MobiDB-lite"/>
    </source>
</evidence>
<keyword evidence="4" id="KW-0732">Signal</keyword>
<feature type="compositionally biased region" description="Polar residues" evidence="3">
    <location>
        <begin position="121"/>
        <end position="132"/>
    </location>
</feature>
<evidence type="ECO:0000256" key="4">
    <source>
        <dbReference type="SAM" id="SignalP"/>
    </source>
</evidence>
<evidence type="ECO:0000313" key="5">
    <source>
        <dbReference type="EMBL" id="CAB9497827.1"/>
    </source>
</evidence>
<dbReference type="OrthoDB" id="637682at2759"/>
<feature type="region of interest" description="Disordered" evidence="3">
    <location>
        <begin position="251"/>
        <end position="278"/>
    </location>
</feature>
<comment type="similarity">
    <text evidence="1">Belongs to the mTERF family.</text>
</comment>